<dbReference type="GO" id="GO:0005829">
    <property type="term" value="C:cytosol"/>
    <property type="evidence" value="ECO:0007669"/>
    <property type="project" value="TreeGrafter"/>
</dbReference>
<comment type="caution">
    <text evidence="1">The sequence shown here is derived from an EMBL/GenBank/DDBJ whole genome shotgun (WGS) entry which is preliminary data.</text>
</comment>
<evidence type="ECO:0000313" key="1">
    <source>
        <dbReference type="EMBL" id="KEO75819.1"/>
    </source>
</evidence>
<dbReference type="InterPro" id="IPR036390">
    <property type="entry name" value="WH_DNA-bd_sf"/>
</dbReference>
<evidence type="ECO:0000313" key="2">
    <source>
        <dbReference type="Proteomes" id="UP000027821"/>
    </source>
</evidence>
<reference evidence="1 2" key="1">
    <citation type="submission" date="2014-04" db="EMBL/GenBank/DDBJ databases">
        <title>Characterization and application of a salt tolerant electro-active bacterium.</title>
        <authorList>
            <person name="Yang L."/>
            <person name="Wei S."/>
            <person name="Tay Q.X.M."/>
        </authorList>
    </citation>
    <scope>NUCLEOTIDE SEQUENCE [LARGE SCALE GENOMIC DNA]</scope>
    <source>
        <strain evidence="1 2">LY1</strain>
    </source>
</reference>
<dbReference type="STRING" id="1048983.EL17_22615"/>
<dbReference type="Gene3D" id="1.10.10.10">
    <property type="entry name" value="Winged helix-like DNA-binding domain superfamily/Winged helix DNA-binding domain"/>
    <property type="match status" value="1"/>
</dbReference>
<dbReference type="EMBL" id="JMIH01000004">
    <property type="protein sequence ID" value="KEO75819.1"/>
    <property type="molecule type" value="Genomic_DNA"/>
</dbReference>
<dbReference type="OrthoDB" id="9808360at2"/>
<dbReference type="RefSeq" id="WP_051719686.1">
    <property type="nucleotide sequence ID" value="NZ_JMIH01000004.1"/>
</dbReference>
<gene>
    <name evidence="1" type="ORF">EL17_22615</name>
</gene>
<dbReference type="InterPro" id="IPR000944">
    <property type="entry name" value="Tscrpt_reg_Rrf2"/>
</dbReference>
<name>A0A074L3R2_9BACT</name>
<dbReference type="PANTHER" id="PTHR33221:SF15">
    <property type="entry name" value="HTH-TYPE TRANSCRIPTIONAL REGULATOR YWGB-RELATED"/>
    <property type="match status" value="1"/>
</dbReference>
<dbReference type="GO" id="GO:0003700">
    <property type="term" value="F:DNA-binding transcription factor activity"/>
    <property type="evidence" value="ECO:0007669"/>
    <property type="project" value="TreeGrafter"/>
</dbReference>
<dbReference type="PROSITE" id="PS51197">
    <property type="entry name" value="HTH_RRF2_2"/>
    <property type="match status" value="1"/>
</dbReference>
<dbReference type="AlphaFoldDB" id="A0A074L3R2"/>
<evidence type="ECO:0008006" key="3">
    <source>
        <dbReference type="Google" id="ProtNLM"/>
    </source>
</evidence>
<dbReference type="InterPro" id="IPR036388">
    <property type="entry name" value="WH-like_DNA-bd_sf"/>
</dbReference>
<proteinExistence type="predicted"/>
<dbReference type="InterPro" id="IPR030489">
    <property type="entry name" value="TR_Rrf2-type_CS"/>
</dbReference>
<dbReference type="eggNOG" id="COG1959">
    <property type="taxonomic scope" value="Bacteria"/>
</dbReference>
<accession>A0A074L3R2</accession>
<dbReference type="Proteomes" id="UP000027821">
    <property type="component" value="Unassembled WGS sequence"/>
</dbReference>
<protein>
    <recommendedName>
        <fullName evidence="3">Rrf2 family transcriptional regulator</fullName>
    </recommendedName>
</protein>
<dbReference type="Pfam" id="PF02082">
    <property type="entry name" value="Rrf2"/>
    <property type="match status" value="1"/>
</dbReference>
<dbReference type="PANTHER" id="PTHR33221">
    <property type="entry name" value="WINGED HELIX-TURN-HELIX TRANSCRIPTIONAL REGULATOR, RRF2 FAMILY"/>
    <property type="match status" value="1"/>
</dbReference>
<sequence length="156" mass="17116">MVSRRCEYGIRASILIARESLKGNRINLRLISDKIGSPLGYTTKILQSLSNEGILLSRRGPKGGFEIAPEAMETINFHGIIMALDGGQIYSSCGLGLSECSEDHPCPIHEHFNLVRADLNAMVKKANLLQLAHGLINGKTFLNTSKKNTLIKDKKV</sequence>
<keyword evidence="2" id="KW-1185">Reference proteome</keyword>
<organism evidence="1 2">
    <name type="scientific">Anditalea andensis</name>
    <dbReference type="NCBI Taxonomy" id="1048983"/>
    <lineage>
        <taxon>Bacteria</taxon>
        <taxon>Pseudomonadati</taxon>
        <taxon>Bacteroidota</taxon>
        <taxon>Cytophagia</taxon>
        <taxon>Cytophagales</taxon>
        <taxon>Cytophagaceae</taxon>
        <taxon>Anditalea</taxon>
    </lineage>
</organism>
<dbReference type="PROSITE" id="PS01332">
    <property type="entry name" value="HTH_RRF2_1"/>
    <property type="match status" value="1"/>
</dbReference>
<dbReference type="SUPFAM" id="SSF46785">
    <property type="entry name" value="Winged helix' DNA-binding domain"/>
    <property type="match status" value="1"/>
</dbReference>